<dbReference type="Pfam" id="PF03198">
    <property type="entry name" value="Glyco_hydro_72"/>
    <property type="match status" value="1"/>
</dbReference>
<keyword evidence="3 6" id="KW-0336">GPI-anchor</keyword>
<feature type="chain" id="PRO_5020826459" description="1,3-beta-glucanosyltransferase" evidence="6">
    <location>
        <begin position="24"/>
        <end position="517"/>
    </location>
</feature>
<evidence type="ECO:0000256" key="5">
    <source>
        <dbReference type="ARBA" id="ARBA00023180"/>
    </source>
</evidence>
<evidence type="ECO:0000256" key="3">
    <source>
        <dbReference type="ARBA" id="ARBA00022622"/>
    </source>
</evidence>
<keyword evidence="6" id="KW-0472">Membrane</keyword>
<organism evidence="7 8">
    <name type="scientific">Pichia inconspicua</name>
    <dbReference type="NCBI Taxonomy" id="52247"/>
    <lineage>
        <taxon>Eukaryota</taxon>
        <taxon>Fungi</taxon>
        <taxon>Dikarya</taxon>
        <taxon>Ascomycota</taxon>
        <taxon>Saccharomycotina</taxon>
        <taxon>Pichiomycetes</taxon>
        <taxon>Pichiales</taxon>
        <taxon>Pichiaceae</taxon>
        <taxon>Pichia</taxon>
    </lineage>
</organism>
<keyword evidence="6" id="KW-0808">Transferase</keyword>
<keyword evidence="4 6" id="KW-0732">Signal</keyword>
<protein>
    <recommendedName>
        <fullName evidence="6">1,3-beta-glucanosyltransferase</fullName>
        <ecNumber evidence="6">2.4.1.-</ecNumber>
    </recommendedName>
</protein>
<dbReference type="SUPFAM" id="SSF51445">
    <property type="entry name" value="(Trans)glycosidases"/>
    <property type="match status" value="1"/>
</dbReference>
<gene>
    <name evidence="7" type="ORF">CANINC_003982</name>
</gene>
<evidence type="ECO:0000256" key="1">
    <source>
        <dbReference type="ARBA" id="ARBA00004589"/>
    </source>
</evidence>
<proteinExistence type="inferred from homology"/>
<evidence type="ECO:0000313" key="7">
    <source>
        <dbReference type="EMBL" id="TID17616.1"/>
    </source>
</evidence>
<keyword evidence="6" id="KW-0449">Lipoprotein</keyword>
<name>A0A4T0WXB8_9ASCO</name>
<dbReference type="InterPro" id="IPR004886">
    <property type="entry name" value="Glucanosyltransferase"/>
</dbReference>
<dbReference type="Proteomes" id="UP000307173">
    <property type="component" value="Unassembled WGS sequence"/>
</dbReference>
<feature type="signal peptide" evidence="6">
    <location>
        <begin position="1"/>
        <end position="23"/>
    </location>
</feature>
<dbReference type="OrthoDB" id="421038at2759"/>
<dbReference type="STRING" id="52247.A0A4T0WXB8"/>
<dbReference type="EC" id="2.4.1.-" evidence="6"/>
<dbReference type="GO" id="GO:0071970">
    <property type="term" value="P:fungal-type cell wall (1-&gt;3)-beta-D-glucan biosynthetic process"/>
    <property type="evidence" value="ECO:0007669"/>
    <property type="project" value="TreeGrafter"/>
</dbReference>
<dbReference type="PANTHER" id="PTHR31468:SF4">
    <property type="entry name" value="1,3-BETA-GLUCANOSYLTRANSFERASE GAS3-RELATED"/>
    <property type="match status" value="1"/>
</dbReference>
<dbReference type="GO" id="GO:0016740">
    <property type="term" value="F:transferase activity"/>
    <property type="evidence" value="ECO:0007669"/>
    <property type="project" value="UniProtKB-KW"/>
</dbReference>
<dbReference type="GO" id="GO:0005886">
    <property type="term" value="C:plasma membrane"/>
    <property type="evidence" value="ECO:0007669"/>
    <property type="project" value="UniProtKB-SubCell"/>
</dbReference>
<comment type="similarity">
    <text evidence="2 6">Belongs to the glycosyl hydrolase 72 family.</text>
</comment>
<dbReference type="InterPro" id="IPR017853">
    <property type="entry name" value="GH"/>
</dbReference>
<comment type="function">
    <text evidence="6">Splits internally a 1,3-beta-glucan molecule and transfers the newly generated reducing end (the donor) to the non-reducing end of another 1,3-beta-glucan molecule (the acceptor) forming a 1,3-beta linkage, resulting in the elongation of 1,3-beta-glucan chains in the cell wall.</text>
</comment>
<dbReference type="GO" id="GO:0031505">
    <property type="term" value="P:fungal-type cell wall organization"/>
    <property type="evidence" value="ECO:0007669"/>
    <property type="project" value="TreeGrafter"/>
</dbReference>
<dbReference type="GO" id="GO:0098552">
    <property type="term" value="C:side of membrane"/>
    <property type="evidence" value="ECO:0007669"/>
    <property type="project" value="UniProtKB-KW"/>
</dbReference>
<evidence type="ECO:0000256" key="2">
    <source>
        <dbReference type="ARBA" id="ARBA00007528"/>
    </source>
</evidence>
<comment type="caution">
    <text evidence="7">The sequence shown here is derived from an EMBL/GenBank/DDBJ whole genome shotgun (WGS) entry which is preliminary data.</text>
</comment>
<evidence type="ECO:0000256" key="6">
    <source>
        <dbReference type="RuleBase" id="RU361209"/>
    </source>
</evidence>
<dbReference type="AlphaFoldDB" id="A0A4T0WXB8"/>
<dbReference type="PANTHER" id="PTHR31468">
    <property type="entry name" value="1,3-BETA-GLUCANOSYLTRANSFERASE GAS1"/>
    <property type="match status" value="1"/>
</dbReference>
<accession>A0A4T0WXB8</accession>
<keyword evidence="5" id="KW-0325">Glycoprotein</keyword>
<evidence type="ECO:0000313" key="8">
    <source>
        <dbReference type="Proteomes" id="UP000307173"/>
    </source>
</evidence>
<reference evidence="7 8" key="1">
    <citation type="journal article" date="2019" name="Front. Genet.">
        <title>Whole-Genome Sequencing of the Opportunistic Yeast Pathogen Candida inconspicua Uncovers Its Hybrid Origin.</title>
        <authorList>
            <person name="Mixao V."/>
            <person name="Hansen A.P."/>
            <person name="Saus E."/>
            <person name="Boekhout T."/>
            <person name="Lass-Florl C."/>
            <person name="Gabaldon T."/>
        </authorList>
    </citation>
    <scope>NUCLEOTIDE SEQUENCE [LARGE SCALE GENOMIC DNA]</scope>
    <source>
        <strain evidence="7 8">CBS 180</strain>
    </source>
</reference>
<keyword evidence="8" id="KW-1185">Reference proteome</keyword>
<evidence type="ECO:0000256" key="4">
    <source>
        <dbReference type="ARBA" id="ARBA00022729"/>
    </source>
</evidence>
<comment type="subcellular location">
    <subcellularLocation>
        <location evidence="6">Cell membrane</location>
        <topology evidence="6">Lipid-anchor</topology>
        <topology evidence="6">GPI-anchor</topology>
    </subcellularLocation>
    <subcellularLocation>
        <location evidence="1">Membrane</location>
        <topology evidence="1">Lipid-anchor</topology>
        <topology evidence="1">GPI-anchor</topology>
    </subcellularLocation>
</comment>
<dbReference type="Gene3D" id="3.20.20.80">
    <property type="entry name" value="Glycosidases"/>
    <property type="match status" value="1"/>
</dbReference>
<dbReference type="EMBL" id="SELW01000624">
    <property type="protein sequence ID" value="TID17616.1"/>
    <property type="molecule type" value="Genomic_DNA"/>
</dbReference>
<sequence>MLPLNVIATTLLALGSLLQPTSALLPITIKGNRFIKPALDSESGSVFFINGVDYQPGGSSGYSYEMTADVLTDPEVCARDATLIQNLGVNTIRVYTIDPDLNHDECMTIFNNAGIYVILDVNSPLGGESLNRDDPESTYNAWYLSRVFKVIESFRHYSNVIGFFLGNEVINDEKSASLDPRFLRAITRDAKEYIANRLAEDEDSRDIFVGYSAADVVELRMPTFEYMTCQLDGNHNESMSAIDFFGLNSYEWCSGVNDWESSGYENLVDEYTNSSVPVFFSEYGCNKQMPRTFEEVSEGVFDGLLNVLDGGLIYEYSEEASNYGLVDISDSDSVILKGDYFNLKSQISESKIPFINETKVEDYEAPKCNAKLIEQYDDYFEANFTLPLANKDTRYMIDNGVDVQHKGQFVDVDEYLNLYISGASTSGNMTKAAFIVGTDSESSTTEIYLTIDPTNLINNKSDKSPKTTTSSSSTAVVSTTAATTSSVSSISSHSKNNVGKLDASLWSGFAGVVLALL</sequence>